<dbReference type="InterPro" id="IPR050204">
    <property type="entry name" value="AraC_XylS_family_regulators"/>
</dbReference>
<dbReference type="SMART" id="SM00342">
    <property type="entry name" value="HTH_ARAC"/>
    <property type="match status" value="1"/>
</dbReference>
<dbReference type="GO" id="GO:0043565">
    <property type="term" value="F:sequence-specific DNA binding"/>
    <property type="evidence" value="ECO:0007669"/>
    <property type="project" value="InterPro"/>
</dbReference>
<evidence type="ECO:0000256" key="2">
    <source>
        <dbReference type="ARBA" id="ARBA00023125"/>
    </source>
</evidence>
<evidence type="ECO:0000313" key="6">
    <source>
        <dbReference type="Proteomes" id="UP000435802"/>
    </source>
</evidence>
<dbReference type="EMBL" id="WUMK01000002">
    <property type="protein sequence ID" value="MXN44837.1"/>
    <property type="molecule type" value="Genomic_DNA"/>
</dbReference>
<keyword evidence="3" id="KW-0804">Transcription</keyword>
<dbReference type="AlphaFoldDB" id="A0A6N8S8T9"/>
<organism evidence="5 6">
    <name type="scientific">Shinella kummerowiae</name>
    <dbReference type="NCBI Taxonomy" id="417745"/>
    <lineage>
        <taxon>Bacteria</taxon>
        <taxon>Pseudomonadati</taxon>
        <taxon>Pseudomonadota</taxon>
        <taxon>Alphaproteobacteria</taxon>
        <taxon>Hyphomicrobiales</taxon>
        <taxon>Rhizobiaceae</taxon>
        <taxon>Shinella</taxon>
    </lineage>
</organism>
<gene>
    <name evidence="5" type="ORF">GR138_06530</name>
</gene>
<feature type="domain" description="HTH araC/xylS-type" evidence="4">
    <location>
        <begin position="167"/>
        <end position="264"/>
    </location>
</feature>
<accession>A0A6N8S8T9</accession>
<dbReference type="InterPro" id="IPR009057">
    <property type="entry name" value="Homeodomain-like_sf"/>
</dbReference>
<dbReference type="Pfam" id="PF12833">
    <property type="entry name" value="HTH_18"/>
    <property type="match status" value="1"/>
</dbReference>
<keyword evidence="6" id="KW-1185">Reference proteome</keyword>
<dbReference type="SUPFAM" id="SSF51215">
    <property type="entry name" value="Regulatory protein AraC"/>
    <property type="match status" value="1"/>
</dbReference>
<dbReference type="OrthoDB" id="110167at2"/>
<comment type="caution">
    <text evidence="5">The sequence shown here is derived from an EMBL/GenBank/DDBJ whole genome shotgun (WGS) entry which is preliminary data.</text>
</comment>
<dbReference type="Pfam" id="PF02311">
    <property type="entry name" value="AraC_binding"/>
    <property type="match status" value="1"/>
</dbReference>
<dbReference type="RefSeq" id="WP_160857798.1">
    <property type="nucleotide sequence ID" value="NZ_WUMK01000002.1"/>
</dbReference>
<sequence length="266" mass="28459">MATGRFQIVRTAMDGIEVVIADSRHTFARHSHDTYGIGLVERGAQTSASGRGMVEAEAGNTITVNPGEVHDGAPLGDAPRAWRMLYMQPAVVAAAAQDIFEGAPREEFHAPVLKDGRIAGLVTATLAALLNDRAASIGRDERLLLLLAAVLHEQPVQRRGAAASSISRARDRLDSDPAAAVTLEELAAESGLGRFRLVRDFAHATGLTPHAYLLQRRTELTRRMIAGGTPLAEAAIAAGFADQSHMTRNFTRRYGYTPGAYLAARA</sequence>
<evidence type="ECO:0000313" key="5">
    <source>
        <dbReference type="EMBL" id="MXN44837.1"/>
    </source>
</evidence>
<dbReference type="GO" id="GO:0003700">
    <property type="term" value="F:DNA-binding transcription factor activity"/>
    <property type="evidence" value="ECO:0007669"/>
    <property type="project" value="InterPro"/>
</dbReference>
<keyword evidence="1" id="KW-0805">Transcription regulation</keyword>
<dbReference type="InterPro" id="IPR037923">
    <property type="entry name" value="HTH-like"/>
</dbReference>
<dbReference type="InterPro" id="IPR018060">
    <property type="entry name" value="HTH_AraC"/>
</dbReference>
<evidence type="ECO:0000259" key="4">
    <source>
        <dbReference type="PROSITE" id="PS01124"/>
    </source>
</evidence>
<evidence type="ECO:0000256" key="3">
    <source>
        <dbReference type="ARBA" id="ARBA00023163"/>
    </source>
</evidence>
<proteinExistence type="predicted"/>
<dbReference type="PROSITE" id="PS01124">
    <property type="entry name" value="HTH_ARAC_FAMILY_2"/>
    <property type="match status" value="1"/>
</dbReference>
<dbReference type="PANTHER" id="PTHR46796">
    <property type="entry name" value="HTH-TYPE TRANSCRIPTIONAL ACTIVATOR RHAS-RELATED"/>
    <property type="match status" value="1"/>
</dbReference>
<reference evidence="5 6" key="1">
    <citation type="submission" date="2019-12" db="EMBL/GenBank/DDBJ databases">
        <title>Shinella kummerowiae sp. nov., a symbiotic bacterium isolated from root nodules of the herbal legume Kummerowia stipulacea.</title>
        <authorList>
            <person name="Gao J."/>
        </authorList>
    </citation>
    <scope>NUCLEOTIDE SEQUENCE [LARGE SCALE GENOMIC DNA]</scope>
    <source>
        <strain evidence="5 6">CCBAU 25048</strain>
    </source>
</reference>
<name>A0A6N8S8T9_9HYPH</name>
<dbReference type="SUPFAM" id="SSF46689">
    <property type="entry name" value="Homeodomain-like"/>
    <property type="match status" value="2"/>
</dbReference>
<dbReference type="Proteomes" id="UP000435802">
    <property type="component" value="Unassembled WGS sequence"/>
</dbReference>
<dbReference type="InterPro" id="IPR003313">
    <property type="entry name" value="AraC-bd"/>
</dbReference>
<protein>
    <submittedName>
        <fullName evidence="5">Helix-turn-helix domain-containing protein</fullName>
    </submittedName>
</protein>
<keyword evidence="2" id="KW-0238">DNA-binding</keyword>
<evidence type="ECO:0000256" key="1">
    <source>
        <dbReference type="ARBA" id="ARBA00023015"/>
    </source>
</evidence>
<dbReference type="Gene3D" id="1.10.10.60">
    <property type="entry name" value="Homeodomain-like"/>
    <property type="match status" value="1"/>
</dbReference>
<dbReference type="PANTHER" id="PTHR46796:SF2">
    <property type="entry name" value="TRANSCRIPTIONAL REGULATORY PROTEIN"/>
    <property type="match status" value="1"/>
</dbReference>